<dbReference type="AlphaFoldDB" id="A0A1C1CDV4"/>
<evidence type="ECO:0000313" key="2">
    <source>
        <dbReference type="EMBL" id="OCT46710.1"/>
    </source>
</evidence>
<dbReference type="Proteomes" id="UP000094526">
    <property type="component" value="Unassembled WGS sequence"/>
</dbReference>
<organism evidence="2 3">
    <name type="scientific">Cladophialophora carrionii</name>
    <dbReference type="NCBI Taxonomy" id="86049"/>
    <lineage>
        <taxon>Eukaryota</taxon>
        <taxon>Fungi</taxon>
        <taxon>Dikarya</taxon>
        <taxon>Ascomycota</taxon>
        <taxon>Pezizomycotina</taxon>
        <taxon>Eurotiomycetes</taxon>
        <taxon>Chaetothyriomycetidae</taxon>
        <taxon>Chaetothyriales</taxon>
        <taxon>Herpotrichiellaceae</taxon>
        <taxon>Cladophialophora</taxon>
    </lineage>
</organism>
<sequence>MAFNATTMPELSAPETPAQLDYPMQHYLASPPRNDPYVPGAARRNRLTDLIATLDIHLTALSVFIRNYSRHRETDVPGAKAHPRSVVDSVCGGHSQPSSHHNDGKAFPTHFFTLHPIARTILGKTQSRSLTRN</sequence>
<dbReference type="VEuPathDB" id="FungiDB:CLCR_02124"/>
<protein>
    <submittedName>
        <fullName evidence="2">Uncharacterized protein</fullName>
    </submittedName>
</protein>
<reference evidence="3" key="1">
    <citation type="submission" date="2015-07" db="EMBL/GenBank/DDBJ databases">
        <authorList>
            <person name="Teixeira M.M."/>
            <person name="Souza R.C."/>
            <person name="Almeida L.G."/>
            <person name="Vicente V.A."/>
            <person name="de Hoog S."/>
            <person name="Bocca A.L."/>
            <person name="de Almeida S.R."/>
            <person name="Vasconcelos A.T."/>
            <person name="Felipe M.S."/>
        </authorList>
    </citation>
    <scope>NUCLEOTIDE SEQUENCE [LARGE SCALE GENOMIC DNA]</scope>
    <source>
        <strain evidence="3">KSF</strain>
    </source>
</reference>
<name>A0A1C1CDV4_9EURO</name>
<evidence type="ECO:0000313" key="3">
    <source>
        <dbReference type="Proteomes" id="UP000094526"/>
    </source>
</evidence>
<accession>A0A1C1CDV4</accession>
<dbReference type="EMBL" id="LGRB01000015">
    <property type="protein sequence ID" value="OCT46710.1"/>
    <property type="molecule type" value="Genomic_DNA"/>
</dbReference>
<keyword evidence="3" id="KW-1185">Reference proteome</keyword>
<feature type="region of interest" description="Disordered" evidence="1">
    <location>
        <begin position="75"/>
        <end position="104"/>
    </location>
</feature>
<gene>
    <name evidence="2" type="ORF">CLCR_02124</name>
</gene>
<comment type="caution">
    <text evidence="2">The sequence shown here is derived from an EMBL/GenBank/DDBJ whole genome shotgun (WGS) entry which is preliminary data.</text>
</comment>
<dbReference type="OrthoDB" id="10436911at2759"/>
<evidence type="ECO:0000256" key="1">
    <source>
        <dbReference type="SAM" id="MobiDB-lite"/>
    </source>
</evidence>
<proteinExistence type="predicted"/>